<proteinExistence type="predicted"/>
<organism evidence="1 2">
    <name type="scientific">Auriscalpium vulgare</name>
    <dbReference type="NCBI Taxonomy" id="40419"/>
    <lineage>
        <taxon>Eukaryota</taxon>
        <taxon>Fungi</taxon>
        <taxon>Dikarya</taxon>
        <taxon>Basidiomycota</taxon>
        <taxon>Agaricomycotina</taxon>
        <taxon>Agaricomycetes</taxon>
        <taxon>Russulales</taxon>
        <taxon>Auriscalpiaceae</taxon>
        <taxon>Auriscalpium</taxon>
    </lineage>
</organism>
<accession>A0ACB8R6P9</accession>
<gene>
    <name evidence="1" type="ORF">FA95DRAFT_1612291</name>
</gene>
<dbReference type="EMBL" id="MU276262">
    <property type="protein sequence ID" value="KAI0039790.1"/>
    <property type="molecule type" value="Genomic_DNA"/>
</dbReference>
<sequence>MGDYTLTYPDALLRLLSSPSVTCGCRATFLQQARELGFEVTPAMEHDRSAQLPVSNNVNAAFMIKLLEHASLHASSLRHPPLIVESGRPDSPGHNIGVLFYPTRYGGLAFHVRRYILSNGEITYDYLTNYDALSLVGRRAPDTATERAALYEQPSPSP</sequence>
<protein>
    <submittedName>
        <fullName evidence="1">Uncharacterized protein</fullName>
    </submittedName>
</protein>
<name>A0ACB8R6P9_9AGAM</name>
<comment type="caution">
    <text evidence="1">The sequence shown here is derived from an EMBL/GenBank/DDBJ whole genome shotgun (WGS) entry which is preliminary data.</text>
</comment>
<evidence type="ECO:0000313" key="2">
    <source>
        <dbReference type="Proteomes" id="UP000814033"/>
    </source>
</evidence>
<evidence type="ECO:0000313" key="1">
    <source>
        <dbReference type="EMBL" id="KAI0039790.1"/>
    </source>
</evidence>
<reference evidence="1" key="1">
    <citation type="submission" date="2021-02" db="EMBL/GenBank/DDBJ databases">
        <authorList>
            <consortium name="DOE Joint Genome Institute"/>
            <person name="Ahrendt S."/>
            <person name="Looney B.P."/>
            <person name="Miyauchi S."/>
            <person name="Morin E."/>
            <person name="Drula E."/>
            <person name="Courty P.E."/>
            <person name="Chicoki N."/>
            <person name="Fauchery L."/>
            <person name="Kohler A."/>
            <person name="Kuo A."/>
            <person name="Labutti K."/>
            <person name="Pangilinan J."/>
            <person name="Lipzen A."/>
            <person name="Riley R."/>
            <person name="Andreopoulos W."/>
            <person name="He G."/>
            <person name="Johnson J."/>
            <person name="Barry K.W."/>
            <person name="Grigoriev I.V."/>
            <person name="Nagy L."/>
            <person name="Hibbett D."/>
            <person name="Henrissat B."/>
            <person name="Matheny P.B."/>
            <person name="Labbe J."/>
            <person name="Martin F."/>
        </authorList>
    </citation>
    <scope>NUCLEOTIDE SEQUENCE</scope>
    <source>
        <strain evidence="1">FP105234-sp</strain>
    </source>
</reference>
<keyword evidence="2" id="KW-1185">Reference proteome</keyword>
<dbReference type="Proteomes" id="UP000814033">
    <property type="component" value="Unassembled WGS sequence"/>
</dbReference>
<reference evidence="1" key="2">
    <citation type="journal article" date="2022" name="New Phytol.">
        <title>Evolutionary transition to the ectomycorrhizal habit in the genomes of a hyperdiverse lineage of mushroom-forming fungi.</title>
        <authorList>
            <person name="Looney B."/>
            <person name="Miyauchi S."/>
            <person name="Morin E."/>
            <person name="Drula E."/>
            <person name="Courty P.E."/>
            <person name="Kohler A."/>
            <person name="Kuo A."/>
            <person name="LaButti K."/>
            <person name="Pangilinan J."/>
            <person name="Lipzen A."/>
            <person name="Riley R."/>
            <person name="Andreopoulos W."/>
            <person name="He G."/>
            <person name="Johnson J."/>
            <person name="Nolan M."/>
            <person name="Tritt A."/>
            <person name="Barry K.W."/>
            <person name="Grigoriev I.V."/>
            <person name="Nagy L.G."/>
            <person name="Hibbett D."/>
            <person name="Henrissat B."/>
            <person name="Matheny P.B."/>
            <person name="Labbe J."/>
            <person name="Martin F.M."/>
        </authorList>
    </citation>
    <scope>NUCLEOTIDE SEQUENCE</scope>
    <source>
        <strain evidence="1">FP105234-sp</strain>
    </source>
</reference>